<protein>
    <submittedName>
        <fullName evidence="2">GNAT family N-acetyltransferase</fullName>
    </submittedName>
</protein>
<sequence length="163" mass="18697">MRYTFQAMTQEQAEVIAETWRYQGNYSFYDMDADAEDLEEFLDPEKRQDSYFVVLDRNEIIGFYNFQRPDPDTVELGLGMKPELTGQGAGAAFLIAGLQFAETKYHPKHFALSVAAFNKRAIRLYEKIGFKKTESFVQATNGGQYDFMKMRLIGGAAFFEEST</sequence>
<gene>
    <name evidence="2" type="ORF">H1Q58_15105</name>
</gene>
<dbReference type="SUPFAM" id="SSF55729">
    <property type="entry name" value="Acyl-CoA N-acyltransferases (Nat)"/>
    <property type="match status" value="1"/>
</dbReference>
<dbReference type="Gene3D" id="3.40.630.30">
    <property type="match status" value="1"/>
</dbReference>
<keyword evidence="3" id="KW-1185">Reference proteome</keyword>
<dbReference type="GO" id="GO:0008999">
    <property type="term" value="F:protein-N-terminal-alanine acetyltransferase activity"/>
    <property type="evidence" value="ECO:0007669"/>
    <property type="project" value="TreeGrafter"/>
</dbReference>
<keyword evidence="2" id="KW-0808">Transferase</keyword>
<dbReference type="PANTHER" id="PTHR43617">
    <property type="entry name" value="L-AMINO ACID N-ACETYLTRANSFERASE"/>
    <property type="match status" value="1"/>
</dbReference>
<dbReference type="AlphaFoldDB" id="A0A7D7MIJ8"/>
<evidence type="ECO:0000313" key="2">
    <source>
        <dbReference type="EMBL" id="QMT17266.1"/>
    </source>
</evidence>
<feature type="domain" description="N-acetyltransferase" evidence="1">
    <location>
        <begin position="3"/>
        <end position="151"/>
    </location>
</feature>
<proteinExistence type="predicted"/>
<dbReference type="InterPro" id="IPR000182">
    <property type="entry name" value="GNAT_dom"/>
</dbReference>
<dbReference type="PROSITE" id="PS51186">
    <property type="entry name" value="GNAT"/>
    <property type="match status" value="1"/>
</dbReference>
<dbReference type="Pfam" id="PF00583">
    <property type="entry name" value="Acetyltransf_1"/>
    <property type="match status" value="1"/>
</dbReference>
<dbReference type="RefSeq" id="WP_182091968.1">
    <property type="nucleotide sequence ID" value="NZ_CP059540.1"/>
</dbReference>
<dbReference type="CDD" id="cd04301">
    <property type="entry name" value="NAT_SF"/>
    <property type="match status" value="1"/>
</dbReference>
<organism evidence="2 3">
    <name type="scientific">Planococcus maritimus</name>
    <dbReference type="NCBI Taxonomy" id="192421"/>
    <lineage>
        <taxon>Bacteria</taxon>
        <taxon>Bacillati</taxon>
        <taxon>Bacillota</taxon>
        <taxon>Bacilli</taxon>
        <taxon>Bacillales</taxon>
        <taxon>Caryophanaceae</taxon>
        <taxon>Planococcus</taxon>
    </lineage>
</organism>
<dbReference type="EMBL" id="CP059540">
    <property type="protein sequence ID" value="QMT17266.1"/>
    <property type="molecule type" value="Genomic_DNA"/>
</dbReference>
<accession>A0A7D7MIJ8</accession>
<dbReference type="PANTHER" id="PTHR43617:SF31">
    <property type="entry name" value="MYCOTHIOL ACETYLTRANSFERASE"/>
    <property type="match status" value="1"/>
</dbReference>
<dbReference type="InterPro" id="IPR016181">
    <property type="entry name" value="Acyl_CoA_acyltransferase"/>
</dbReference>
<dbReference type="Proteomes" id="UP000514716">
    <property type="component" value="Chromosome"/>
</dbReference>
<reference evidence="2 3" key="1">
    <citation type="submission" date="2020-07" db="EMBL/GenBank/DDBJ databases">
        <title>Screening of a cold-adapted Planococcus bacterium producing protease in traditional shrimp paste and protease identification by genome sequencing.</title>
        <authorList>
            <person name="Gao R."/>
            <person name="Leng W."/>
            <person name="Chu Q."/>
            <person name="Wu X."/>
            <person name="Liu H."/>
            <person name="Li X."/>
        </authorList>
    </citation>
    <scope>NUCLEOTIDE SEQUENCE [LARGE SCALE GENOMIC DNA]</scope>
    <source>
        <strain evidence="2 3">XJ11</strain>
    </source>
</reference>
<dbReference type="InterPro" id="IPR050276">
    <property type="entry name" value="MshD_Acetyltransferase"/>
</dbReference>
<name>A0A7D7MIJ8_PLAMR</name>
<dbReference type="KEGG" id="pdec:H1Q58_15105"/>
<evidence type="ECO:0000313" key="3">
    <source>
        <dbReference type="Proteomes" id="UP000514716"/>
    </source>
</evidence>
<evidence type="ECO:0000259" key="1">
    <source>
        <dbReference type="PROSITE" id="PS51186"/>
    </source>
</evidence>